<dbReference type="PANTHER" id="PTHR42742">
    <property type="entry name" value="TRANSCRIPTIONAL REPRESSOR MPRA"/>
    <property type="match status" value="1"/>
</dbReference>
<evidence type="ECO:0000256" key="1">
    <source>
        <dbReference type="ARBA" id="ARBA00022723"/>
    </source>
</evidence>
<dbReference type="InterPro" id="IPR046457">
    <property type="entry name" value="PMI_typeI_cat"/>
</dbReference>
<dbReference type="Gene3D" id="2.60.120.10">
    <property type="entry name" value="Jelly Rolls"/>
    <property type="match status" value="2"/>
</dbReference>
<reference evidence="4" key="1">
    <citation type="submission" date="2019-11" db="EMBL/GenBank/DDBJ databases">
        <title>Microbial mats filling the niche in hypersaline microbial mats.</title>
        <authorList>
            <person name="Wong H.L."/>
            <person name="Macleod F.I."/>
            <person name="White R.A. III"/>
            <person name="Burns B.P."/>
        </authorList>
    </citation>
    <scope>NUCLEOTIDE SEQUENCE</scope>
    <source>
        <strain evidence="4">Rbin_158</strain>
    </source>
</reference>
<dbReference type="EMBL" id="WJJP01000635">
    <property type="protein sequence ID" value="MBD3326778.1"/>
    <property type="molecule type" value="Genomic_DNA"/>
</dbReference>
<keyword evidence="2" id="KW-0862">Zinc</keyword>
<dbReference type="InterPro" id="IPR011051">
    <property type="entry name" value="RmlC_Cupin_sf"/>
</dbReference>
<dbReference type="GO" id="GO:0004476">
    <property type="term" value="F:mannose-6-phosphate isomerase activity"/>
    <property type="evidence" value="ECO:0007669"/>
    <property type="project" value="InterPro"/>
</dbReference>
<dbReference type="CDD" id="cd07010">
    <property type="entry name" value="cupin_PMI_type_I_N_bac"/>
    <property type="match status" value="1"/>
</dbReference>
<dbReference type="GO" id="GO:0008270">
    <property type="term" value="F:zinc ion binding"/>
    <property type="evidence" value="ECO:0007669"/>
    <property type="project" value="InterPro"/>
</dbReference>
<dbReference type="Pfam" id="PF20511">
    <property type="entry name" value="PMI_typeI_cat"/>
    <property type="match status" value="1"/>
</dbReference>
<comment type="caution">
    <text evidence="4">The sequence shown here is derived from an EMBL/GenBank/DDBJ whole genome shotgun (WGS) entry which is preliminary data.</text>
</comment>
<organism evidence="4 5">
    <name type="scientific">candidate division KSB3 bacterium</name>
    <dbReference type="NCBI Taxonomy" id="2044937"/>
    <lineage>
        <taxon>Bacteria</taxon>
        <taxon>candidate division KSB3</taxon>
    </lineage>
</organism>
<protein>
    <recommendedName>
        <fullName evidence="3">Phosphomannose isomerase type I catalytic domain-containing protein</fullName>
    </recommendedName>
</protein>
<dbReference type="InterPro" id="IPR014710">
    <property type="entry name" value="RmlC-like_jellyroll"/>
</dbReference>
<proteinExistence type="predicted"/>
<name>A0A9D5JZ42_9BACT</name>
<dbReference type="PANTHER" id="PTHR42742:SF3">
    <property type="entry name" value="FRUCTOKINASE"/>
    <property type="match status" value="1"/>
</dbReference>
<dbReference type="Proteomes" id="UP000649604">
    <property type="component" value="Unassembled WGS sequence"/>
</dbReference>
<dbReference type="InterPro" id="IPR051804">
    <property type="entry name" value="Carb_Metab_Reg_Kinase/Isom"/>
</dbReference>
<dbReference type="SUPFAM" id="SSF51182">
    <property type="entry name" value="RmlC-like cupins"/>
    <property type="match status" value="1"/>
</dbReference>
<evidence type="ECO:0000313" key="4">
    <source>
        <dbReference type="EMBL" id="MBD3326778.1"/>
    </source>
</evidence>
<keyword evidence="1" id="KW-0479">Metal-binding</keyword>
<accession>A0A9D5JZ42</accession>
<sequence>MWNDLSGGRERLLQGDASPLPPRMRSLLGMSRADLQTWLRTHHLLEALKARVCLPLLPLPDNFTPPTRMPWGGTKILGTYKDGLPIREEKRYPIVGESWEISADPIAPSQFHLDLGKETLELDLIQVLTLFPEHILGPKVAEKFQGYNPILAKIIDSADHLSVQVHPSDDYAGLGPSESGKPESWYILEAEEGCGLYLGLREGVSKTSLRRAIEEHEDVSRYLNFVEVQRGDFFVIDAGTIHAIGAGVTLIEPQKIAPHKSGKTFRLWDWNRTYDAQGHKDPQGKPRELHIEEAFQIINFDAPRGEDFINQIQPRPQVIQQQGRSIETLLVETENFGVSQIALESGDTLEAQCVKSFHGLILYAGSLEIASQGKPVATMGRGQAALLPAALQRYTLRGTHARAVKVYYPEQYLL</sequence>
<feature type="domain" description="Phosphomannose isomerase type I catalytic" evidence="3">
    <location>
        <begin position="71"/>
        <end position="170"/>
    </location>
</feature>
<evidence type="ECO:0000259" key="3">
    <source>
        <dbReference type="Pfam" id="PF20511"/>
    </source>
</evidence>
<dbReference type="AlphaFoldDB" id="A0A9D5JZ42"/>
<evidence type="ECO:0000256" key="2">
    <source>
        <dbReference type="ARBA" id="ARBA00022833"/>
    </source>
</evidence>
<gene>
    <name evidence="4" type="ORF">GF339_19495</name>
</gene>
<evidence type="ECO:0000313" key="5">
    <source>
        <dbReference type="Proteomes" id="UP000649604"/>
    </source>
</evidence>